<dbReference type="Proteomes" id="UP000007752">
    <property type="component" value="Chromosome 8"/>
</dbReference>
<evidence type="ECO:0000313" key="4">
    <source>
        <dbReference type="EMBL" id="EAZ41958.1"/>
    </source>
</evidence>
<reference evidence="3" key="2">
    <citation type="submission" date="2002-08" db="EMBL/GenBank/DDBJ databases">
        <title>Oryza sativa nipponbare(GA3) genomic DNA, chromosome 8, BAC clone:B1047A05.</title>
        <authorList>
            <person name="Sasaki T."/>
            <person name="Matsumoto T."/>
            <person name="Katayose Y."/>
        </authorList>
    </citation>
    <scope>NUCLEOTIDE SEQUENCE</scope>
</reference>
<evidence type="ECO:0000313" key="5">
    <source>
        <dbReference type="Proteomes" id="UP000000763"/>
    </source>
</evidence>
<evidence type="ECO:0000256" key="1">
    <source>
        <dbReference type="SAM" id="MobiDB-lite"/>
    </source>
</evidence>
<accession>Q6YYS3</accession>
<accession>A3BQW9</accession>
<name>A3BQW9_ORYSJ</name>
<reference evidence="4" key="4">
    <citation type="journal article" date="2005" name="PLoS Biol.">
        <title>The genomes of Oryza sativa: a history of duplications.</title>
        <authorList>
            <person name="Yu J."/>
            <person name="Wang J."/>
            <person name="Lin W."/>
            <person name="Li S."/>
            <person name="Li H."/>
            <person name="Zhou J."/>
            <person name="Ni P."/>
            <person name="Dong W."/>
            <person name="Hu S."/>
            <person name="Zeng C."/>
            <person name="Zhang J."/>
            <person name="Zhang Y."/>
            <person name="Li R."/>
            <person name="Xu Z."/>
            <person name="Li S."/>
            <person name="Li X."/>
            <person name="Zheng H."/>
            <person name="Cong L."/>
            <person name="Lin L."/>
            <person name="Yin J."/>
            <person name="Geng J."/>
            <person name="Li G."/>
            <person name="Shi J."/>
            <person name="Liu J."/>
            <person name="Lv H."/>
            <person name="Li J."/>
            <person name="Wang J."/>
            <person name="Deng Y."/>
            <person name="Ran L."/>
            <person name="Shi X."/>
            <person name="Wang X."/>
            <person name="Wu Q."/>
            <person name="Li C."/>
            <person name="Ren X."/>
            <person name="Wang J."/>
            <person name="Wang X."/>
            <person name="Li D."/>
            <person name="Liu D."/>
            <person name="Zhang X."/>
            <person name="Ji Z."/>
            <person name="Zhao W."/>
            <person name="Sun Y."/>
            <person name="Zhang Z."/>
            <person name="Bao J."/>
            <person name="Han Y."/>
            <person name="Dong L."/>
            <person name="Ji J."/>
            <person name="Chen P."/>
            <person name="Wu S."/>
            <person name="Liu J."/>
            <person name="Xiao Y."/>
            <person name="Bu D."/>
            <person name="Tan J."/>
            <person name="Yang L."/>
            <person name="Ye C."/>
            <person name="Zhang J."/>
            <person name="Xu J."/>
            <person name="Zhou Y."/>
            <person name="Yu Y."/>
            <person name="Zhang B."/>
            <person name="Zhuang S."/>
            <person name="Wei H."/>
            <person name="Liu B."/>
            <person name="Lei M."/>
            <person name="Yu H."/>
            <person name="Li Y."/>
            <person name="Xu H."/>
            <person name="Wei S."/>
            <person name="He X."/>
            <person name="Fang L."/>
            <person name="Zhang Z."/>
            <person name="Zhang Y."/>
            <person name="Huang X."/>
            <person name="Su Z."/>
            <person name="Tong W."/>
            <person name="Li J."/>
            <person name="Tong Z."/>
            <person name="Li S."/>
            <person name="Ye J."/>
            <person name="Wang L."/>
            <person name="Fang L."/>
            <person name="Lei T."/>
            <person name="Chen C."/>
            <person name="Chen H."/>
            <person name="Xu Z."/>
            <person name="Li H."/>
            <person name="Huang H."/>
            <person name="Zhang F."/>
            <person name="Xu H."/>
            <person name="Li N."/>
            <person name="Zhao C."/>
            <person name="Li S."/>
            <person name="Dong L."/>
            <person name="Huang Y."/>
            <person name="Li L."/>
            <person name="Xi Y."/>
            <person name="Qi Q."/>
            <person name="Li W."/>
            <person name="Zhang B."/>
            <person name="Hu W."/>
            <person name="Zhang Y."/>
            <person name="Tian X."/>
            <person name="Jiao Y."/>
            <person name="Liang X."/>
            <person name="Jin J."/>
            <person name="Gao L."/>
            <person name="Zheng W."/>
            <person name="Hao B."/>
            <person name="Liu S."/>
            <person name="Wang W."/>
            <person name="Yuan L."/>
            <person name="Cao M."/>
            <person name="McDermott J."/>
            <person name="Samudrala R."/>
            <person name="Wang J."/>
            <person name="Wong G.K."/>
            <person name="Yang H."/>
        </authorList>
    </citation>
    <scope>NUCLEOTIDE SEQUENCE [LARGE SCALE GENOMIC DNA]</scope>
</reference>
<dbReference type="EMBL" id="CM000145">
    <property type="protein sequence ID" value="EAZ41958.1"/>
    <property type="molecule type" value="Genomic_DNA"/>
</dbReference>
<protein>
    <submittedName>
        <fullName evidence="3">Uncharacterized protein</fullName>
    </submittedName>
</protein>
<reference evidence="2" key="1">
    <citation type="submission" date="2001-12" db="EMBL/GenBank/DDBJ databases">
        <title>Oryza sativa nipponbare(GA3) genomic DNA, chromosome 8, PAC clone:P0461A06.</title>
        <authorList>
            <person name="Sasaki T."/>
            <person name="Matsumoto T."/>
            <person name="Yamamoto K."/>
        </authorList>
    </citation>
    <scope>NUCLEOTIDE SEQUENCE</scope>
</reference>
<reference evidence="4" key="6">
    <citation type="submission" date="2008-12" db="EMBL/GenBank/DDBJ databases">
        <title>Improved gene annotation of the rice (Oryza sativa) genomes.</title>
        <authorList>
            <person name="Wang J."/>
            <person name="Li R."/>
            <person name="Fan W."/>
            <person name="Huang Q."/>
            <person name="Zhang J."/>
            <person name="Zhou Y."/>
            <person name="Hu Y."/>
            <person name="Zi S."/>
            <person name="Li J."/>
            <person name="Ni P."/>
            <person name="Zheng H."/>
            <person name="Zhang Y."/>
            <person name="Zhao M."/>
            <person name="Hao Q."/>
            <person name="McDermott J."/>
            <person name="Samudrala R."/>
            <person name="Kristiansen K."/>
            <person name="Wong G.K.-S."/>
        </authorList>
    </citation>
    <scope>NUCLEOTIDE SEQUENCE</scope>
</reference>
<reference evidence="5" key="3">
    <citation type="journal article" date="2005" name="Nature">
        <title>The map-based sequence of the rice genome.</title>
        <authorList>
            <consortium name="International rice genome sequencing project (IRGSP)"/>
            <person name="Matsumoto T."/>
            <person name="Wu J."/>
            <person name="Kanamori H."/>
            <person name="Katayose Y."/>
            <person name="Fujisawa M."/>
            <person name="Namiki N."/>
            <person name="Mizuno H."/>
            <person name="Yamamoto K."/>
            <person name="Antonio B.A."/>
            <person name="Baba T."/>
            <person name="Sakata K."/>
            <person name="Nagamura Y."/>
            <person name="Aoki H."/>
            <person name="Arikawa K."/>
            <person name="Arita K."/>
            <person name="Bito T."/>
            <person name="Chiden Y."/>
            <person name="Fujitsuka N."/>
            <person name="Fukunaka R."/>
            <person name="Hamada M."/>
            <person name="Harada C."/>
            <person name="Hayashi A."/>
            <person name="Hijishita S."/>
            <person name="Honda M."/>
            <person name="Hosokawa S."/>
            <person name="Ichikawa Y."/>
            <person name="Idonuma A."/>
            <person name="Iijima M."/>
            <person name="Ikeda M."/>
            <person name="Ikeno M."/>
            <person name="Ito K."/>
            <person name="Ito S."/>
            <person name="Ito T."/>
            <person name="Ito Y."/>
            <person name="Ito Y."/>
            <person name="Iwabuchi A."/>
            <person name="Kamiya K."/>
            <person name="Karasawa W."/>
            <person name="Kurita K."/>
            <person name="Katagiri S."/>
            <person name="Kikuta A."/>
            <person name="Kobayashi H."/>
            <person name="Kobayashi N."/>
            <person name="Machita K."/>
            <person name="Maehara T."/>
            <person name="Masukawa M."/>
            <person name="Mizubayashi T."/>
            <person name="Mukai Y."/>
            <person name="Nagasaki H."/>
            <person name="Nagata Y."/>
            <person name="Naito S."/>
            <person name="Nakashima M."/>
            <person name="Nakama Y."/>
            <person name="Nakamichi Y."/>
            <person name="Nakamura M."/>
            <person name="Meguro A."/>
            <person name="Negishi M."/>
            <person name="Ohta I."/>
            <person name="Ohta T."/>
            <person name="Okamoto M."/>
            <person name="Ono N."/>
            <person name="Saji S."/>
            <person name="Sakaguchi M."/>
            <person name="Sakai K."/>
            <person name="Shibata M."/>
            <person name="Shimokawa T."/>
            <person name="Song J."/>
            <person name="Takazaki Y."/>
            <person name="Terasawa K."/>
            <person name="Tsugane M."/>
            <person name="Tsuji K."/>
            <person name="Ueda S."/>
            <person name="Waki K."/>
            <person name="Yamagata H."/>
            <person name="Yamamoto M."/>
            <person name="Yamamoto S."/>
            <person name="Yamane H."/>
            <person name="Yoshiki S."/>
            <person name="Yoshihara R."/>
            <person name="Yukawa K."/>
            <person name="Zhong H."/>
            <person name="Yano M."/>
            <person name="Yuan Q."/>
            <person name="Ouyang S."/>
            <person name="Liu J."/>
            <person name="Jones K.M."/>
            <person name="Gansberger K."/>
            <person name="Moffat K."/>
            <person name="Hill J."/>
            <person name="Bera J."/>
            <person name="Fadrosh D."/>
            <person name="Jin S."/>
            <person name="Johri S."/>
            <person name="Kim M."/>
            <person name="Overton L."/>
            <person name="Reardon M."/>
            <person name="Tsitrin T."/>
            <person name="Vuong H."/>
            <person name="Weaver B."/>
            <person name="Ciecko A."/>
            <person name="Tallon L."/>
            <person name="Jackson J."/>
            <person name="Pai G."/>
            <person name="Aken S.V."/>
            <person name="Utterback T."/>
            <person name="Reidmuller S."/>
            <person name="Feldblyum T."/>
            <person name="Hsiao J."/>
            <person name="Zismann V."/>
            <person name="Iobst S."/>
            <person name="de Vazeille A.R."/>
            <person name="Buell C.R."/>
            <person name="Ying K."/>
            <person name="Li Y."/>
            <person name="Lu T."/>
            <person name="Huang Y."/>
            <person name="Zhao Q."/>
            <person name="Feng Q."/>
            <person name="Zhang L."/>
            <person name="Zhu J."/>
            <person name="Weng Q."/>
            <person name="Mu J."/>
            <person name="Lu Y."/>
            <person name="Fan D."/>
            <person name="Liu Y."/>
            <person name="Guan J."/>
            <person name="Zhang Y."/>
            <person name="Yu S."/>
            <person name="Liu X."/>
            <person name="Zhang Y."/>
            <person name="Hong G."/>
            <person name="Han B."/>
            <person name="Choisne N."/>
            <person name="Demange N."/>
            <person name="Orjeda G."/>
            <person name="Samain S."/>
            <person name="Cattolico L."/>
            <person name="Pelletier E."/>
            <person name="Couloux A."/>
            <person name="Segurens B."/>
            <person name="Wincker P."/>
            <person name="D'Hont A."/>
            <person name="Scarpelli C."/>
            <person name="Weissenbach J."/>
            <person name="Salanoubat M."/>
            <person name="Quetier F."/>
            <person name="Yu Y."/>
            <person name="Kim H.R."/>
            <person name="Rambo T."/>
            <person name="Currie J."/>
            <person name="Collura K."/>
            <person name="Luo M."/>
            <person name="Yang T."/>
            <person name="Ammiraju J.S.S."/>
            <person name="Engler F."/>
            <person name="Soderlund C."/>
            <person name="Wing R.A."/>
            <person name="Palmer L.E."/>
            <person name="de la Bastide M."/>
            <person name="Spiegel L."/>
            <person name="Nascimento L."/>
            <person name="Zutavern T."/>
            <person name="O'Shaughnessy A."/>
            <person name="Dike S."/>
            <person name="Dedhia N."/>
            <person name="Preston R."/>
            <person name="Balija V."/>
            <person name="McCombie W.R."/>
            <person name="Chow T."/>
            <person name="Chen H."/>
            <person name="Chung M."/>
            <person name="Chen C."/>
            <person name="Shaw J."/>
            <person name="Wu H."/>
            <person name="Hsiao K."/>
            <person name="Chao Y."/>
            <person name="Chu M."/>
            <person name="Cheng C."/>
            <person name="Hour A."/>
            <person name="Lee P."/>
            <person name="Lin S."/>
            <person name="Lin Y."/>
            <person name="Liou J."/>
            <person name="Liu S."/>
            <person name="Hsing Y."/>
            <person name="Raghuvanshi S."/>
            <person name="Mohanty A."/>
            <person name="Bharti A.K."/>
            <person name="Gaur A."/>
            <person name="Gupta V."/>
            <person name="Kumar D."/>
            <person name="Ravi V."/>
            <person name="Vij S."/>
            <person name="Kapur A."/>
            <person name="Khurana P."/>
            <person name="Khurana P."/>
            <person name="Khurana J.P."/>
            <person name="Tyagi A.K."/>
            <person name="Gaikwad K."/>
            <person name="Singh A."/>
            <person name="Dalal V."/>
            <person name="Srivastava S."/>
            <person name="Dixit A."/>
            <person name="Pal A.K."/>
            <person name="Ghazi I.A."/>
            <person name="Yadav M."/>
            <person name="Pandit A."/>
            <person name="Bhargava A."/>
            <person name="Sureshbabu K."/>
            <person name="Batra K."/>
            <person name="Sharma T.R."/>
            <person name="Mohapatra T."/>
            <person name="Singh N.K."/>
            <person name="Messing J."/>
            <person name="Nelson A.B."/>
            <person name="Fuks G."/>
            <person name="Kavchok S."/>
            <person name="Keizer G."/>
            <person name="Linton E."/>
            <person name="Llaca V."/>
            <person name="Song R."/>
            <person name="Tanyolac B."/>
            <person name="Young S."/>
            <person name="Ho-Il K."/>
            <person name="Hahn J.H."/>
            <person name="Sangsakoo G."/>
            <person name="Vanavichit A."/>
            <person name="de Mattos Luiz.A.T."/>
            <person name="Zimmer P.D."/>
            <person name="Malone G."/>
            <person name="Dellagostin O."/>
            <person name="de Oliveira A.C."/>
            <person name="Bevan M."/>
            <person name="Bancroft I."/>
            <person name="Minx P."/>
            <person name="Cordum H."/>
            <person name="Wilson R."/>
            <person name="Cheng Z."/>
            <person name="Jin W."/>
            <person name="Jiang J."/>
            <person name="Leong S.A."/>
            <person name="Iwama H."/>
            <person name="Gojobori T."/>
            <person name="Itoh T."/>
            <person name="Niimura Y."/>
            <person name="Fujii Y."/>
            <person name="Habara T."/>
            <person name="Sakai H."/>
            <person name="Sato Y."/>
            <person name="Wilson G."/>
            <person name="Kumar K."/>
            <person name="McCouch S."/>
            <person name="Juretic N."/>
            <person name="Hoen D."/>
            <person name="Wright S."/>
            <person name="Bruskiewich R."/>
            <person name="Bureau T."/>
            <person name="Miyao A."/>
            <person name="Hirochika H."/>
            <person name="Nishikawa T."/>
            <person name="Kadowaki K."/>
            <person name="Sugiura M."/>
            <person name="Burr B."/>
            <person name="Sasaki T."/>
        </authorList>
    </citation>
    <scope>NUCLEOTIDE SEQUENCE [LARGE SCALE GENOMIC DNA]</scope>
    <source>
        <strain evidence="5">cv. Nipponbare</strain>
    </source>
</reference>
<sequence length="90" mass="9330">MAWLTGGGDLLSARSGRRGGSGGGGALPYARSGGGAASLVPVGKTGIEGGFSTGTEYLFCSSERWFIWVIEGGFRYVTYLFIVQVTVITS</sequence>
<organism evidence="3 5">
    <name type="scientific">Oryza sativa subsp. japonica</name>
    <name type="common">Rice</name>
    <dbReference type="NCBI Taxonomy" id="39947"/>
    <lineage>
        <taxon>Eukaryota</taxon>
        <taxon>Viridiplantae</taxon>
        <taxon>Streptophyta</taxon>
        <taxon>Embryophyta</taxon>
        <taxon>Tracheophyta</taxon>
        <taxon>Spermatophyta</taxon>
        <taxon>Magnoliopsida</taxon>
        <taxon>Liliopsida</taxon>
        <taxon>Poales</taxon>
        <taxon>Poaceae</taxon>
        <taxon>BOP clade</taxon>
        <taxon>Oryzoideae</taxon>
        <taxon>Oryzeae</taxon>
        <taxon>Oryzinae</taxon>
        <taxon>Oryza</taxon>
        <taxon>Oryza sativa</taxon>
    </lineage>
</organism>
<gene>
    <name evidence="3" type="ORF">B1047A05.3</name>
    <name evidence="4" type="ORF">OsJ_26503</name>
    <name evidence="2" type="ORF">P0461A06.35</name>
</gene>
<dbReference type="AlphaFoldDB" id="A3BQW9"/>
<dbReference type="EMBL" id="AP004559">
    <property type="protein sequence ID" value="BAD01263.1"/>
    <property type="molecule type" value="Genomic_DNA"/>
</dbReference>
<reference evidence="5" key="5">
    <citation type="journal article" date="2008" name="Nucleic Acids Res.">
        <title>The rice annotation project database (RAP-DB): 2008 update.</title>
        <authorList>
            <consortium name="The rice annotation project (RAP)"/>
        </authorList>
    </citation>
    <scope>GENOME REANNOTATION</scope>
    <source>
        <strain evidence="5">cv. Nipponbare</strain>
    </source>
</reference>
<dbReference type="EMBL" id="AP005603">
    <property type="protein sequence ID" value="BAD03789.1"/>
    <property type="molecule type" value="Genomic_DNA"/>
</dbReference>
<feature type="region of interest" description="Disordered" evidence="1">
    <location>
        <begin position="1"/>
        <end position="26"/>
    </location>
</feature>
<proteinExistence type="predicted"/>
<dbReference type="Proteomes" id="UP000000763">
    <property type="component" value="Chromosome 8"/>
</dbReference>
<evidence type="ECO:0000313" key="3">
    <source>
        <dbReference type="EMBL" id="BAD03789.1"/>
    </source>
</evidence>
<evidence type="ECO:0000313" key="2">
    <source>
        <dbReference type="EMBL" id="BAD01263.1"/>
    </source>
</evidence>